<reference evidence="2" key="1">
    <citation type="submission" date="2014-01" db="EMBL/GenBank/DDBJ databases">
        <authorList>
            <person name="Aslett M."/>
        </authorList>
    </citation>
    <scope>NUCLEOTIDE SEQUENCE</scope>
</reference>
<dbReference type="EMBL" id="HG806142">
    <property type="protein sequence ID" value="CDW57262.1"/>
    <property type="molecule type" value="Genomic_DNA"/>
</dbReference>
<keyword evidence="3" id="KW-1185">Reference proteome</keyword>
<protein>
    <submittedName>
        <fullName evidence="2">Uncharacterized protein</fullName>
    </submittedName>
</protein>
<proteinExistence type="predicted"/>
<name>A0A077ZA45_TRITR</name>
<dbReference type="AlphaFoldDB" id="A0A077ZA45"/>
<evidence type="ECO:0000313" key="2">
    <source>
        <dbReference type="EMBL" id="CDW57262.1"/>
    </source>
</evidence>
<feature type="compositionally biased region" description="Basic and acidic residues" evidence="1">
    <location>
        <begin position="45"/>
        <end position="55"/>
    </location>
</feature>
<evidence type="ECO:0000313" key="3">
    <source>
        <dbReference type="Proteomes" id="UP000030665"/>
    </source>
</evidence>
<gene>
    <name evidence="2" type="ORF">TTRE_0000555301</name>
</gene>
<reference evidence="2" key="2">
    <citation type="submission" date="2014-03" db="EMBL/GenBank/DDBJ databases">
        <title>The whipworm genome and dual-species transcriptomics of an intimate host-pathogen interaction.</title>
        <authorList>
            <person name="Foth B.J."/>
            <person name="Tsai I.J."/>
            <person name="Reid A.J."/>
            <person name="Bancroft A.J."/>
            <person name="Nichol S."/>
            <person name="Tracey A."/>
            <person name="Holroyd N."/>
            <person name="Cotton J.A."/>
            <person name="Stanley E.J."/>
            <person name="Zarowiecki M."/>
            <person name="Liu J.Z."/>
            <person name="Huckvale T."/>
            <person name="Cooper P.J."/>
            <person name="Grencis R.K."/>
            <person name="Berriman M."/>
        </authorList>
    </citation>
    <scope>NUCLEOTIDE SEQUENCE [LARGE SCALE GENOMIC DNA]</scope>
</reference>
<sequence>MASLLPNTREMLCNMEPLRIPRPQFDGMKFIKLNEQRGYYMTVRVNDKSPTDRPSIENVFNNKSKEEENDDDDNSDEQTHTLSVHS</sequence>
<feature type="compositionally biased region" description="Acidic residues" evidence="1">
    <location>
        <begin position="67"/>
        <end position="76"/>
    </location>
</feature>
<evidence type="ECO:0000256" key="1">
    <source>
        <dbReference type="SAM" id="MobiDB-lite"/>
    </source>
</evidence>
<feature type="region of interest" description="Disordered" evidence="1">
    <location>
        <begin position="45"/>
        <end position="86"/>
    </location>
</feature>
<dbReference type="OrthoDB" id="5831187at2759"/>
<organism evidence="2 3">
    <name type="scientific">Trichuris trichiura</name>
    <name type="common">Whipworm</name>
    <name type="synonym">Trichocephalus trichiurus</name>
    <dbReference type="NCBI Taxonomy" id="36087"/>
    <lineage>
        <taxon>Eukaryota</taxon>
        <taxon>Metazoa</taxon>
        <taxon>Ecdysozoa</taxon>
        <taxon>Nematoda</taxon>
        <taxon>Enoplea</taxon>
        <taxon>Dorylaimia</taxon>
        <taxon>Trichinellida</taxon>
        <taxon>Trichuridae</taxon>
        <taxon>Trichuris</taxon>
    </lineage>
</organism>
<accession>A0A077ZA45</accession>
<dbReference type="Proteomes" id="UP000030665">
    <property type="component" value="Unassembled WGS sequence"/>
</dbReference>